<name>A0A371D6U8_9APHY</name>
<evidence type="ECO:0000313" key="1">
    <source>
        <dbReference type="EMBL" id="RDX48222.1"/>
    </source>
</evidence>
<organism evidence="1 2">
    <name type="scientific">Lentinus brumalis</name>
    <dbReference type="NCBI Taxonomy" id="2498619"/>
    <lineage>
        <taxon>Eukaryota</taxon>
        <taxon>Fungi</taxon>
        <taxon>Dikarya</taxon>
        <taxon>Basidiomycota</taxon>
        <taxon>Agaricomycotina</taxon>
        <taxon>Agaricomycetes</taxon>
        <taxon>Polyporales</taxon>
        <taxon>Polyporaceae</taxon>
        <taxon>Lentinus</taxon>
    </lineage>
</organism>
<keyword evidence="2" id="KW-1185">Reference proteome</keyword>
<protein>
    <submittedName>
        <fullName evidence="1">Uncharacterized protein</fullName>
    </submittedName>
</protein>
<sequence>MSHLLRLVLASESPTSSVATLRLWLSPHIPTCPRCVRHRFSHPRNVRMYSTAALLSSDLLRSQAPQLLMARRSS</sequence>
<dbReference type="Proteomes" id="UP000256964">
    <property type="component" value="Unassembled WGS sequence"/>
</dbReference>
<accession>A0A371D6U8</accession>
<reference evidence="1 2" key="1">
    <citation type="journal article" date="2018" name="Biotechnol. Biofuels">
        <title>Integrative visual omics of the white-rot fungus Polyporus brumalis exposes the biotechnological potential of its oxidative enzymes for delignifying raw plant biomass.</title>
        <authorList>
            <person name="Miyauchi S."/>
            <person name="Rancon A."/>
            <person name="Drula E."/>
            <person name="Hage H."/>
            <person name="Chaduli D."/>
            <person name="Favel A."/>
            <person name="Grisel S."/>
            <person name="Henrissat B."/>
            <person name="Herpoel-Gimbert I."/>
            <person name="Ruiz-Duenas F.J."/>
            <person name="Chevret D."/>
            <person name="Hainaut M."/>
            <person name="Lin J."/>
            <person name="Wang M."/>
            <person name="Pangilinan J."/>
            <person name="Lipzen A."/>
            <person name="Lesage-Meessen L."/>
            <person name="Navarro D."/>
            <person name="Riley R."/>
            <person name="Grigoriev I.V."/>
            <person name="Zhou S."/>
            <person name="Raouche S."/>
            <person name="Rosso M.N."/>
        </authorList>
    </citation>
    <scope>NUCLEOTIDE SEQUENCE [LARGE SCALE GENOMIC DNA]</scope>
    <source>
        <strain evidence="1 2">BRFM 1820</strain>
    </source>
</reference>
<gene>
    <name evidence="1" type="ORF">OH76DRAFT_683530</name>
</gene>
<dbReference type="AlphaFoldDB" id="A0A371D6U8"/>
<dbReference type="EMBL" id="KZ857413">
    <property type="protein sequence ID" value="RDX48222.1"/>
    <property type="molecule type" value="Genomic_DNA"/>
</dbReference>
<proteinExistence type="predicted"/>
<evidence type="ECO:0000313" key="2">
    <source>
        <dbReference type="Proteomes" id="UP000256964"/>
    </source>
</evidence>